<dbReference type="VEuPathDB" id="FungiDB:F4678DRAFT_358371"/>
<dbReference type="InterPro" id="IPR011234">
    <property type="entry name" value="Fumarylacetoacetase-like_C"/>
</dbReference>
<evidence type="ECO:0000256" key="4">
    <source>
        <dbReference type="ARBA" id="ARBA00022723"/>
    </source>
</evidence>
<comment type="caution">
    <text evidence="9">The sequence shown here is derived from an EMBL/GenBank/DDBJ whole genome shotgun (WGS) entry which is preliminary data.</text>
</comment>
<dbReference type="PRINTS" id="PR00420">
    <property type="entry name" value="RNGMNOXGNASE"/>
</dbReference>
<keyword evidence="10" id="KW-1185">Reference proteome</keyword>
<dbReference type="AlphaFoldDB" id="A0A9W8NHJ2"/>
<dbReference type="SUPFAM" id="SSF51905">
    <property type="entry name" value="FAD/NAD(P)-binding domain"/>
    <property type="match status" value="1"/>
</dbReference>
<evidence type="ECO:0000256" key="5">
    <source>
        <dbReference type="ARBA" id="ARBA00022827"/>
    </source>
</evidence>
<evidence type="ECO:0000256" key="3">
    <source>
        <dbReference type="ARBA" id="ARBA00022630"/>
    </source>
</evidence>
<dbReference type="SUPFAM" id="SSF56529">
    <property type="entry name" value="FAH"/>
    <property type="match status" value="1"/>
</dbReference>
<comment type="pathway">
    <text evidence="1">Secondary metabolite biosynthesis.</text>
</comment>
<dbReference type="InterPro" id="IPR036663">
    <property type="entry name" value="Fumarylacetoacetase_C_sf"/>
</dbReference>
<dbReference type="InterPro" id="IPR002938">
    <property type="entry name" value="FAD-bd"/>
</dbReference>
<dbReference type="GO" id="GO:0050163">
    <property type="term" value="F:oxaloacetate tautomerase activity"/>
    <property type="evidence" value="ECO:0007669"/>
    <property type="project" value="UniProtKB-ARBA"/>
</dbReference>
<dbReference type="GO" id="GO:0006107">
    <property type="term" value="P:oxaloacetate metabolic process"/>
    <property type="evidence" value="ECO:0007669"/>
    <property type="project" value="UniProtKB-ARBA"/>
</dbReference>
<evidence type="ECO:0000256" key="1">
    <source>
        <dbReference type="ARBA" id="ARBA00005179"/>
    </source>
</evidence>
<dbReference type="GO" id="GO:0071949">
    <property type="term" value="F:FAD binding"/>
    <property type="evidence" value="ECO:0007669"/>
    <property type="project" value="InterPro"/>
</dbReference>
<keyword evidence="5" id="KW-0274">FAD</keyword>
<feature type="domain" description="Fumarylacetoacetase-like C-terminal" evidence="8">
    <location>
        <begin position="800"/>
        <end position="1009"/>
    </location>
</feature>
<evidence type="ECO:0000313" key="10">
    <source>
        <dbReference type="Proteomes" id="UP001148614"/>
    </source>
</evidence>
<dbReference type="GO" id="GO:0018773">
    <property type="term" value="F:acetylpyruvate hydrolase activity"/>
    <property type="evidence" value="ECO:0007669"/>
    <property type="project" value="TreeGrafter"/>
</dbReference>
<dbReference type="Gene3D" id="3.50.50.60">
    <property type="entry name" value="FAD/NAD(P)-binding domain"/>
    <property type="match status" value="2"/>
</dbReference>
<gene>
    <name evidence="9" type="ORF">NPX13_g3811</name>
</gene>
<evidence type="ECO:0000313" key="9">
    <source>
        <dbReference type="EMBL" id="KAJ3576113.1"/>
    </source>
</evidence>
<dbReference type="PANTHER" id="PTHR11820">
    <property type="entry name" value="ACYLPYRUVASE"/>
    <property type="match status" value="1"/>
</dbReference>
<dbReference type="GO" id="GO:0046872">
    <property type="term" value="F:metal ion binding"/>
    <property type="evidence" value="ECO:0007669"/>
    <property type="project" value="UniProtKB-KW"/>
</dbReference>
<keyword evidence="4" id="KW-0479">Metal-binding</keyword>
<dbReference type="GO" id="GO:0016491">
    <property type="term" value="F:oxidoreductase activity"/>
    <property type="evidence" value="ECO:0007669"/>
    <property type="project" value="UniProtKB-KW"/>
</dbReference>
<dbReference type="Proteomes" id="UP001148614">
    <property type="component" value="Unassembled WGS sequence"/>
</dbReference>
<accession>A0A9W8NHJ2</accession>
<proteinExistence type="inferred from homology"/>
<feature type="domain" description="FAD-binding" evidence="7">
    <location>
        <begin position="4"/>
        <end position="365"/>
    </location>
</feature>
<evidence type="ECO:0000256" key="6">
    <source>
        <dbReference type="ARBA" id="ARBA00023002"/>
    </source>
</evidence>
<dbReference type="VEuPathDB" id="FungiDB:F4678DRAFT_421528"/>
<protein>
    <recommendedName>
        <fullName evidence="11">Fumarylacetoacetase-like C-terminal domain-containing protein</fullName>
    </recommendedName>
</protein>
<comment type="similarity">
    <text evidence="2">Belongs to the FAH family.</text>
</comment>
<evidence type="ECO:0000259" key="8">
    <source>
        <dbReference type="Pfam" id="PF01557"/>
    </source>
</evidence>
<dbReference type="Pfam" id="PF01494">
    <property type="entry name" value="FAD_binding_3"/>
    <property type="match status" value="1"/>
</dbReference>
<organism evidence="9 10">
    <name type="scientific">Xylaria arbuscula</name>
    <dbReference type="NCBI Taxonomy" id="114810"/>
    <lineage>
        <taxon>Eukaryota</taxon>
        <taxon>Fungi</taxon>
        <taxon>Dikarya</taxon>
        <taxon>Ascomycota</taxon>
        <taxon>Pezizomycotina</taxon>
        <taxon>Sordariomycetes</taxon>
        <taxon>Xylariomycetidae</taxon>
        <taxon>Xylariales</taxon>
        <taxon>Xylariaceae</taxon>
        <taxon>Xylaria</taxon>
    </lineage>
</organism>
<evidence type="ECO:0000256" key="2">
    <source>
        <dbReference type="ARBA" id="ARBA00010211"/>
    </source>
</evidence>
<dbReference type="Pfam" id="PF01557">
    <property type="entry name" value="FAA_hydrolase"/>
    <property type="match status" value="1"/>
</dbReference>
<dbReference type="Gene3D" id="3.90.850.10">
    <property type="entry name" value="Fumarylacetoacetase-like, C-terminal domain"/>
    <property type="match status" value="1"/>
</dbReference>
<keyword evidence="3" id="KW-0285">Flavoprotein</keyword>
<evidence type="ECO:0008006" key="11">
    <source>
        <dbReference type="Google" id="ProtNLM"/>
    </source>
</evidence>
<reference evidence="9" key="1">
    <citation type="submission" date="2022-07" db="EMBL/GenBank/DDBJ databases">
        <title>Genome Sequence of Xylaria arbuscula.</title>
        <authorList>
            <person name="Buettner E."/>
        </authorList>
    </citation>
    <scope>NUCLEOTIDE SEQUENCE</scope>
    <source>
        <strain evidence="9">VT107</strain>
    </source>
</reference>
<keyword evidence="6" id="KW-0560">Oxidoreductase</keyword>
<dbReference type="EMBL" id="JANPWZ010000497">
    <property type="protein sequence ID" value="KAJ3576113.1"/>
    <property type="molecule type" value="Genomic_DNA"/>
</dbReference>
<sequence length="1012" mass="111609">MDTTDVIIVGAGPAGLTLAISLSKLGMKSVILEKELEIVDDPRGIAITHDAVRICWDLGLGGDMPKISQELPHFNFHQSSWVNPPFFQHESSPDRFAQALPGAIFHIQPKLELAMRKELGGSQYCELRSGCTVTGRKLDGAEIIAEYTDAEGQARSIRGSWLIGADGKRGIVRKHFLEPTAGVRQVEGVYKYDGTWVAANLKISLPTPKTHPKFPLWSLGYTPEKVYDLFWPTGFHFGSPPGKPLASGRFGPNEARLWRHEFAQNDWNDSMDSEELLWEHLMPLMTRKYDDKGRPFPSGEATFPRDCIEVRRCRPFQFTHKVVNKWFDDRTILIGDAAHVFPPFGGQGIASGLRDAQQLAWRLMLLQRLPNATRSIRDNVLQAWARERAYSVDVAANFTKFNGQLCNHGDTWTFWLMRNIDWAIRLIPFFSGLPDPLSKTEALGFTTVEGGFFSSKYSGGGRLPQVYLSSRGNNPELSDLILQPKNTAMTLLVIAEDDPAAASAQAVKALDKAQVDEAVISRDSIRIVCSNPYVGTPNNLEVYYPTPIEHLSTLGVTIRPLYKPSNLFTRFSPRTRFVVLRADFFIFGLAKNYLELVGDLPSSTHYMLRLYDSGGRNESVKDAACGYAEAESFKVLLLRVGALSNTEVGDLVFHSGQRRRSAGNSSNLELYLGNHSRNRSDIARPVLSGLRGRPEVVTEGWGLRADQCGDSPDGGAGARLSRNYIAILTNPEDMESLVRFKAEDGGVYFTDLGDITSDAPAPGSKVTAYKSFDALLSKSDGEAVTVKELLAPLPLDTSNIYCVGLNYKSHANEASIELSEAPPLWVKPPMALANPDQDIVLNKYCASSAPDYEAELVFVTSKTCKDLTESEAEDTILGYTIGNDLSCRFFQLPKQSSGQFFYAKAFDNFAPMGPALVSKEAFPFSTAQMVLTVNGEQRQQAKFEGDLVFSPAKILSFMSQGTTIPAYTAVMTGTPSGVGAFMNPKQLLKHGDEIKITVTGIGELRNKIVVEQ</sequence>
<evidence type="ECO:0000259" key="7">
    <source>
        <dbReference type="Pfam" id="PF01494"/>
    </source>
</evidence>
<dbReference type="InterPro" id="IPR036188">
    <property type="entry name" value="FAD/NAD-bd_sf"/>
</dbReference>
<dbReference type="PANTHER" id="PTHR11820:SF86">
    <property type="entry name" value="FUMARYLACETOACETATE HYDROLASE FAMILY PROTEIN (AFU_ORTHOLOGUE AFUA_7G07000)"/>
    <property type="match status" value="1"/>
</dbReference>
<dbReference type="FunFam" id="3.90.850.10:FF:000002">
    <property type="entry name" value="2-hydroxyhepta-2,4-diene-1,7-dioate isomerase"/>
    <property type="match status" value="1"/>
</dbReference>
<name>A0A9W8NHJ2_9PEZI</name>